<dbReference type="PROSITE" id="PS51387">
    <property type="entry name" value="FAD_PCMH"/>
    <property type="match status" value="1"/>
</dbReference>
<dbReference type="Pfam" id="PF02913">
    <property type="entry name" value="FAD-oxidase_C"/>
    <property type="match status" value="1"/>
</dbReference>
<keyword evidence="5" id="KW-0560">Oxidoreductase</keyword>
<dbReference type="InterPro" id="IPR016171">
    <property type="entry name" value="Vanillyl_alc_oxidase_C-sub2"/>
</dbReference>
<dbReference type="FunFam" id="1.10.45.10:FF:000001">
    <property type="entry name" value="D-lactate dehydrogenase mitochondrial"/>
    <property type="match status" value="1"/>
</dbReference>
<dbReference type="Gene3D" id="1.10.45.10">
    <property type="entry name" value="Vanillyl-alcohol Oxidase, Chain A, domain 4"/>
    <property type="match status" value="1"/>
</dbReference>
<evidence type="ECO:0000313" key="8">
    <source>
        <dbReference type="Proteomes" id="UP000199611"/>
    </source>
</evidence>
<comment type="cofactor">
    <cofactor evidence="1">
        <name>FAD</name>
        <dbReference type="ChEBI" id="CHEBI:57692"/>
    </cofactor>
</comment>
<dbReference type="InterPro" id="IPR016169">
    <property type="entry name" value="FAD-bd_PCMH_sub2"/>
</dbReference>
<dbReference type="GO" id="GO:0071949">
    <property type="term" value="F:FAD binding"/>
    <property type="evidence" value="ECO:0007669"/>
    <property type="project" value="InterPro"/>
</dbReference>
<dbReference type="AlphaFoldDB" id="A0A1I4W6V8"/>
<evidence type="ECO:0000256" key="1">
    <source>
        <dbReference type="ARBA" id="ARBA00001974"/>
    </source>
</evidence>
<proteinExistence type="inferred from homology"/>
<evidence type="ECO:0000256" key="4">
    <source>
        <dbReference type="ARBA" id="ARBA00022827"/>
    </source>
</evidence>
<dbReference type="OrthoDB" id="9811557at2"/>
<dbReference type="Proteomes" id="UP000199611">
    <property type="component" value="Unassembled WGS sequence"/>
</dbReference>
<evidence type="ECO:0000256" key="3">
    <source>
        <dbReference type="ARBA" id="ARBA00022630"/>
    </source>
</evidence>
<dbReference type="PANTHER" id="PTHR42934:SF2">
    <property type="entry name" value="GLYCOLATE OXIDASE SUBUNIT GLCD"/>
    <property type="match status" value="1"/>
</dbReference>
<feature type="domain" description="FAD-binding PCMH-type" evidence="6">
    <location>
        <begin position="37"/>
        <end position="216"/>
    </location>
</feature>
<dbReference type="GO" id="GO:0016491">
    <property type="term" value="F:oxidoreductase activity"/>
    <property type="evidence" value="ECO:0007669"/>
    <property type="project" value="UniProtKB-KW"/>
</dbReference>
<evidence type="ECO:0000256" key="5">
    <source>
        <dbReference type="ARBA" id="ARBA00023002"/>
    </source>
</evidence>
<sequence length="466" mass="50199">MAKRALIGDLEALLGAGKVLTEPEDRAAYSYDAAVVKPVLPLAVVRPETEEELGKVVAYCHRQGIPLTVRGAGTNLSGGTVPHEKGIVILTGKLDKIVELNPEDMYAVVQPGVITANFAKAVEKEGLFYPPDPGSQAVSTLGGNVAENAGGLRGLKYGVTRDYVLGLEFFSAEGDLIRTGSRTVKCVSGYNLAGLLVGSEGTLGVISRIILRLIPYPAAKKSMMALFSDLRSASETVAAIIAARVIPATLEFMDRFTIDAVERFSRAGLPGDIEAMLLIEVDGHPAQVKDEAEKVEKICRDCGALKVRVAENEEERNRVWEARRSALSALAKLRPTVVLEDATVPRSKIPEMVQAIQDIAQEYKVQIGTFGHAGDGNLHPTILTDRRNHDEWRRVEGAVEAIFEAALKLGGTLSGEHGIGIAKAPFLHKEVGRGSIEYSRRIKRALDSRNILNPGKILWLEGSGGE</sequence>
<dbReference type="SUPFAM" id="SSF55103">
    <property type="entry name" value="FAD-linked oxidases, C-terminal domain"/>
    <property type="match status" value="1"/>
</dbReference>
<dbReference type="InterPro" id="IPR051914">
    <property type="entry name" value="FAD-linked_OxidoTrans_Type4"/>
</dbReference>
<comment type="similarity">
    <text evidence="2">Belongs to the FAD-binding oxidoreductase/transferase type 4 family.</text>
</comment>
<evidence type="ECO:0000259" key="6">
    <source>
        <dbReference type="PROSITE" id="PS51387"/>
    </source>
</evidence>
<keyword evidence="4" id="KW-0274">FAD</keyword>
<dbReference type="InterPro" id="IPR016164">
    <property type="entry name" value="FAD-linked_Oxase-like_C"/>
</dbReference>
<dbReference type="RefSeq" id="WP_093396451.1">
    <property type="nucleotide sequence ID" value="NZ_FOUU01000014.1"/>
</dbReference>
<dbReference type="EMBL" id="FOUU01000014">
    <property type="protein sequence ID" value="SFN09183.1"/>
    <property type="molecule type" value="Genomic_DNA"/>
</dbReference>
<name>A0A1I4W6V8_9BACT</name>
<dbReference type="PANTHER" id="PTHR42934">
    <property type="entry name" value="GLYCOLATE OXIDASE SUBUNIT GLCD"/>
    <property type="match status" value="1"/>
</dbReference>
<dbReference type="Pfam" id="PF01565">
    <property type="entry name" value="FAD_binding_4"/>
    <property type="match status" value="1"/>
</dbReference>
<gene>
    <name evidence="7" type="ORF">SAMN05660836_02634</name>
</gene>
<keyword evidence="8" id="KW-1185">Reference proteome</keyword>
<dbReference type="FunFam" id="3.30.70.2740:FF:000001">
    <property type="entry name" value="D-lactate dehydrogenase mitochondrial"/>
    <property type="match status" value="1"/>
</dbReference>
<dbReference type="Gene3D" id="3.30.70.2740">
    <property type="match status" value="1"/>
</dbReference>
<reference evidence="8" key="1">
    <citation type="submission" date="2016-10" db="EMBL/GenBank/DDBJ databases">
        <authorList>
            <person name="Varghese N."/>
            <person name="Submissions S."/>
        </authorList>
    </citation>
    <scope>NUCLEOTIDE SEQUENCE [LARGE SCALE GENOMIC DNA]</scope>
    <source>
        <strain evidence="8">DSM 9990</strain>
    </source>
</reference>
<organism evidence="7 8">
    <name type="scientific">Thermodesulforhabdus norvegica</name>
    <dbReference type="NCBI Taxonomy" id="39841"/>
    <lineage>
        <taxon>Bacteria</taxon>
        <taxon>Pseudomonadati</taxon>
        <taxon>Thermodesulfobacteriota</taxon>
        <taxon>Syntrophobacteria</taxon>
        <taxon>Syntrophobacterales</taxon>
        <taxon>Thermodesulforhabdaceae</taxon>
        <taxon>Thermodesulforhabdus</taxon>
    </lineage>
</organism>
<dbReference type="SUPFAM" id="SSF56176">
    <property type="entry name" value="FAD-binding/transporter-associated domain-like"/>
    <property type="match status" value="1"/>
</dbReference>
<keyword evidence="3" id="KW-0285">Flavoprotein</keyword>
<evidence type="ECO:0000313" key="7">
    <source>
        <dbReference type="EMBL" id="SFN09183.1"/>
    </source>
</evidence>
<dbReference type="STRING" id="39841.SAMN05660836_02634"/>
<protein>
    <submittedName>
        <fullName evidence="7">Glycolate oxidase</fullName>
    </submittedName>
</protein>
<dbReference type="InterPro" id="IPR004113">
    <property type="entry name" value="FAD-bd_oxidored_4_C"/>
</dbReference>
<accession>A0A1I4W6V8</accession>
<dbReference type="InterPro" id="IPR016166">
    <property type="entry name" value="FAD-bd_PCMH"/>
</dbReference>
<dbReference type="Gene3D" id="3.30.465.10">
    <property type="match status" value="1"/>
</dbReference>
<evidence type="ECO:0000256" key="2">
    <source>
        <dbReference type="ARBA" id="ARBA00008000"/>
    </source>
</evidence>
<dbReference type="InterPro" id="IPR036318">
    <property type="entry name" value="FAD-bd_PCMH-like_sf"/>
</dbReference>
<dbReference type="InterPro" id="IPR006094">
    <property type="entry name" value="Oxid_FAD_bind_N"/>
</dbReference>